<reference evidence="2" key="1">
    <citation type="submission" date="2021-01" db="EMBL/GenBank/DDBJ databases">
        <authorList>
            <person name="Corre E."/>
            <person name="Pelletier E."/>
            <person name="Niang G."/>
            <person name="Scheremetjew M."/>
            <person name="Finn R."/>
            <person name="Kale V."/>
            <person name="Holt S."/>
            <person name="Cochrane G."/>
            <person name="Meng A."/>
            <person name="Brown T."/>
            <person name="Cohen L."/>
        </authorList>
    </citation>
    <scope>NUCLEOTIDE SEQUENCE</scope>
    <source>
        <strain evidence="2">Isolate 1302-5</strain>
    </source>
</reference>
<sequence length="99" mass="10551">MGAPAGSNSQVWHQPSVPAVGGLSQQNLTMDRRQQPNNLATSSNMFQPPSARGAHPQGISQQRGPDPSQRQQSSVGGAHASASYPWPAVPREGRHFDNI</sequence>
<gene>
    <name evidence="2" type="ORF">OAUR00152_LOCUS42673</name>
</gene>
<dbReference type="AlphaFoldDB" id="A0A7S4KC94"/>
<protein>
    <submittedName>
        <fullName evidence="2">Uncharacterized protein</fullName>
    </submittedName>
</protein>
<accession>A0A7S4KC94</accession>
<dbReference type="EMBL" id="HBKQ01062583">
    <property type="protein sequence ID" value="CAE2290121.1"/>
    <property type="molecule type" value="Transcribed_RNA"/>
</dbReference>
<name>A0A7S4KC94_9STRA</name>
<evidence type="ECO:0000256" key="1">
    <source>
        <dbReference type="SAM" id="MobiDB-lite"/>
    </source>
</evidence>
<feature type="compositionally biased region" description="Polar residues" evidence="1">
    <location>
        <begin position="23"/>
        <end position="47"/>
    </location>
</feature>
<feature type="compositionally biased region" description="Polar residues" evidence="1">
    <location>
        <begin position="58"/>
        <end position="75"/>
    </location>
</feature>
<proteinExistence type="predicted"/>
<feature type="region of interest" description="Disordered" evidence="1">
    <location>
        <begin position="1"/>
        <end position="99"/>
    </location>
</feature>
<organism evidence="2">
    <name type="scientific">Odontella aurita</name>
    <dbReference type="NCBI Taxonomy" id="265563"/>
    <lineage>
        <taxon>Eukaryota</taxon>
        <taxon>Sar</taxon>
        <taxon>Stramenopiles</taxon>
        <taxon>Ochrophyta</taxon>
        <taxon>Bacillariophyta</taxon>
        <taxon>Mediophyceae</taxon>
        <taxon>Biddulphiophycidae</taxon>
        <taxon>Eupodiscales</taxon>
        <taxon>Odontellaceae</taxon>
        <taxon>Odontella</taxon>
    </lineage>
</organism>
<evidence type="ECO:0000313" key="2">
    <source>
        <dbReference type="EMBL" id="CAE2290121.1"/>
    </source>
</evidence>
<feature type="compositionally biased region" description="Polar residues" evidence="1">
    <location>
        <begin position="1"/>
        <end position="13"/>
    </location>
</feature>